<keyword evidence="1" id="KW-0732">Signal</keyword>
<evidence type="ECO:0000256" key="1">
    <source>
        <dbReference type="SAM" id="SignalP"/>
    </source>
</evidence>
<organism evidence="2 3">
    <name type="scientific">Phyllostomus discolor</name>
    <name type="common">pale spear-nosed bat</name>
    <dbReference type="NCBI Taxonomy" id="89673"/>
    <lineage>
        <taxon>Eukaryota</taxon>
        <taxon>Metazoa</taxon>
        <taxon>Chordata</taxon>
        <taxon>Craniata</taxon>
        <taxon>Vertebrata</taxon>
        <taxon>Euteleostomi</taxon>
        <taxon>Mammalia</taxon>
        <taxon>Eutheria</taxon>
        <taxon>Laurasiatheria</taxon>
        <taxon>Chiroptera</taxon>
        <taxon>Yangochiroptera</taxon>
        <taxon>Phyllostomidae</taxon>
        <taxon>Phyllostominae</taxon>
        <taxon>Phyllostomus</taxon>
    </lineage>
</organism>
<dbReference type="AlphaFoldDB" id="A0A834EF11"/>
<feature type="signal peptide" evidence="1">
    <location>
        <begin position="1"/>
        <end position="28"/>
    </location>
</feature>
<proteinExistence type="predicted"/>
<reference evidence="2 3" key="1">
    <citation type="journal article" date="2020" name="Nature">
        <title>Six reference-quality genomes reveal evolution of bat adaptations.</title>
        <authorList>
            <person name="Jebb D."/>
            <person name="Huang Z."/>
            <person name="Pippel M."/>
            <person name="Hughes G.M."/>
            <person name="Lavrichenko K."/>
            <person name="Devanna P."/>
            <person name="Winkler S."/>
            <person name="Jermiin L.S."/>
            <person name="Skirmuntt E.C."/>
            <person name="Katzourakis A."/>
            <person name="Burkitt-Gray L."/>
            <person name="Ray D.A."/>
            <person name="Sullivan K.A.M."/>
            <person name="Roscito J.G."/>
            <person name="Kirilenko B.M."/>
            <person name="Davalos L.M."/>
            <person name="Corthals A.P."/>
            <person name="Power M.L."/>
            <person name="Jones G."/>
            <person name="Ransome R.D."/>
            <person name="Dechmann D.K.N."/>
            <person name="Locatelli A.G."/>
            <person name="Puechmaille S.J."/>
            <person name="Fedrigo O."/>
            <person name="Jarvis E.D."/>
            <person name="Hiller M."/>
            <person name="Vernes S.C."/>
            <person name="Myers E.W."/>
            <person name="Teeling E.C."/>
        </authorList>
    </citation>
    <scope>NUCLEOTIDE SEQUENCE [LARGE SCALE GENOMIC DNA]</scope>
    <source>
        <strain evidence="2">Bat1K_MPI-CBG_1</strain>
    </source>
</reference>
<protein>
    <recommendedName>
        <fullName evidence="4">Secreted protein</fullName>
    </recommendedName>
</protein>
<dbReference type="EMBL" id="JABVXQ010000004">
    <property type="protein sequence ID" value="KAF6114619.1"/>
    <property type="molecule type" value="Genomic_DNA"/>
</dbReference>
<sequence length="125" mass="14235">MHIFFTRPAVCGHLGCVCVLTIVENVETSTEVQVSLQTQTSFPLMHTHTQEWGYRIVWQLRCYFLRNLRTGFHKGWLIYIPTNSARGFPFSTSSPTLAVLRLLITAIQQVCGAGLSLWFSVAFPW</sequence>
<dbReference type="Proteomes" id="UP000664940">
    <property type="component" value="Unassembled WGS sequence"/>
</dbReference>
<evidence type="ECO:0000313" key="3">
    <source>
        <dbReference type="Proteomes" id="UP000664940"/>
    </source>
</evidence>
<name>A0A834EF11_9CHIR</name>
<accession>A0A834EF11</accession>
<evidence type="ECO:0000313" key="2">
    <source>
        <dbReference type="EMBL" id="KAF6114619.1"/>
    </source>
</evidence>
<comment type="caution">
    <text evidence="2">The sequence shown here is derived from an EMBL/GenBank/DDBJ whole genome shotgun (WGS) entry which is preliminary data.</text>
</comment>
<evidence type="ECO:0008006" key="4">
    <source>
        <dbReference type="Google" id="ProtNLM"/>
    </source>
</evidence>
<feature type="chain" id="PRO_5032616011" description="Secreted protein" evidence="1">
    <location>
        <begin position="29"/>
        <end position="125"/>
    </location>
</feature>
<gene>
    <name evidence="2" type="ORF">HJG60_010583</name>
</gene>